<gene>
    <name evidence="1" type="primary">K0149H02.15</name>
</gene>
<proteinExistence type="predicted"/>
<sequence>MGYCMMNFMLMEPLPERREGGHPQKTMTIQWREAILGITMDVVGLPGPNGLVRINTEDFRFPKSGVYRAGIRAYRL</sequence>
<reference evidence="1" key="1">
    <citation type="submission" date="2009-05" db="EMBL/GenBank/DDBJ databases">
        <title>Oryza sativa Indica Group genomic DNA, chromosome 11, BAC clone:K0149H02, cultivar:Kasalath.</title>
        <authorList>
            <person name="Matsumoto T."/>
            <person name="Wu J."/>
            <person name="Kanamori H."/>
        </authorList>
    </citation>
    <scope>NUCLEOTIDE SEQUENCE</scope>
</reference>
<evidence type="ECO:0000313" key="1">
    <source>
        <dbReference type="EMBL" id="BBD82545.1"/>
    </source>
</evidence>
<dbReference type="EMBL" id="AP011490">
    <property type="protein sequence ID" value="BBD82545.1"/>
    <property type="molecule type" value="Genomic_DNA"/>
</dbReference>
<accession>A0A679B9L2</accession>
<dbReference type="AlphaFoldDB" id="A0A679B9L2"/>
<name>A0A679B9L2_ORYSI</name>
<protein>
    <submittedName>
        <fullName evidence="1">Uncharacterized protein</fullName>
    </submittedName>
</protein>
<organism evidence="1">
    <name type="scientific">Oryza sativa subsp. indica</name>
    <name type="common">Rice</name>
    <dbReference type="NCBI Taxonomy" id="39946"/>
    <lineage>
        <taxon>Eukaryota</taxon>
        <taxon>Viridiplantae</taxon>
        <taxon>Streptophyta</taxon>
        <taxon>Embryophyta</taxon>
        <taxon>Tracheophyta</taxon>
        <taxon>Spermatophyta</taxon>
        <taxon>Magnoliopsida</taxon>
        <taxon>Liliopsida</taxon>
        <taxon>Poales</taxon>
        <taxon>Poaceae</taxon>
        <taxon>BOP clade</taxon>
        <taxon>Oryzoideae</taxon>
        <taxon>Oryzeae</taxon>
        <taxon>Oryzinae</taxon>
        <taxon>Oryza</taxon>
        <taxon>Oryza sativa</taxon>
    </lineage>
</organism>